<evidence type="ECO:0000256" key="2">
    <source>
        <dbReference type="ARBA" id="ARBA00022723"/>
    </source>
</evidence>
<evidence type="ECO:0000313" key="8">
    <source>
        <dbReference type="EMBL" id="MBA2225325.1"/>
    </source>
</evidence>
<reference evidence="8 9" key="1">
    <citation type="submission" date="2020-07" db="EMBL/GenBank/DDBJ databases">
        <title>Thermogemmata thermophila gen. nov., sp. nov., a novel moderate thermophilic planctomycete from a Kamchatka hot spring.</title>
        <authorList>
            <person name="Elcheninov A.G."/>
            <person name="Podosokorskaya O.A."/>
            <person name="Kovaleva O.L."/>
            <person name="Novikov A."/>
            <person name="Bonch-Osmolovskaya E.A."/>
            <person name="Toshchakov S.V."/>
            <person name="Kublanov I.V."/>
        </authorList>
    </citation>
    <scope>NUCLEOTIDE SEQUENCE [LARGE SCALE GENOMIC DNA]</scope>
    <source>
        <strain evidence="8 9">2918</strain>
    </source>
</reference>
<comment type="caution">
    <text evidence="8">The sequence shown here is derived from an EMBL/GenBank/DDBJ whole genome shotgun (WGS) entry which is preliminary data.</text>
</comment>
<dbReference type="Pfam" id="PF00355">
    <property type="entry name" value="Rieske"/>
    <property type="match status" value="1"/>
</dbReference>
<sequence>MGMLEHWHPVARSADLRGQPLEVQLAGIPIVLFRTRSGQVGALSNICPHRRFKLSAGEVVGERLRCRYHGWTFSPDGQGESPATPKLHACISSYETREIHGLVWIKPRDSQAAFPAIEAEGFYYIGTFVHDAPAPLELTVDNFNEIEHSGTVHRTFGYDLERLHEVVVEYQANDDTVWVRNRGPSKRIFWLYALWLGLRRGDLFHDHWTTRFSPVHSVFDHWWTDATGRCERMVRWRVYVFYVPWDQQRTRVFSIGFARSRYPGPTGGLRLIRWLFRRELDREIRNDVAILHNLASYETGIAGLKLGRFDKVLGLTRERIERIYRRNGKPLSGSWQGDDMSEGGHPPAVSTLPARNGSHLPPETTG</sequence>
<dbReference type="SUPFAM" id="SSF55961">
    <property type="entry name" value="Bet v1-like"/>
    <property type="match status" value="1"/>
</dbReference>
<evidence type="ECO:0000256" key="4">
    <source>
        <dbReference type="ARBA" id="ARBA00023004"/>
    </source>
</evidence>
<keyword evidence="9" id="KW-1185">Reference proteome</keyword>
<keyword evidence="2" id="KW-0479">Metal-binding</keyword>
<evidence type="ECO:0000256" key="6">
    <source>
        <dbReference type="SAM" id="MobiDB-lite"/>
    </source>
</evidence>
<dbReference type="GO" id="GO:0051537">
    <property type="term" value="F:2 iron, 2 sulfur cluster binding"/>
    <property type="evidence" value="ECO:0007669"/>
    <property type="project" value="UniProtKB-KW"/>
</dbReference>
<proteinExistence type="predicted"/>
<protein>
    <submittedName>
        <fullName evidence="8">Aromatic ring-hydroxylating dioxygenase subunit alpha</fullName>
    </submittedName>
</protein>
<dbReference type="Gene3D" id="3.90.380.10">
    <property type="entry name" value="Naphthalene 1,2-dioxygenase Alpha Subunit, Chain A, domain 1"/>
    <property type="match status" value="1"/>
</dbReference>
<dbReference type="EMBL" id="JACEFB010000002">
    <property type="protein sequence ID" value="MBA2225325.1"/>
    <property type="molecule type" value="Genomic_DNA"/>
</dbReference>
<gene>
    <name evidence="8" type="ORF">H0921_04015</name>
</gene>
<dbReference type="GO" id="GO:0051213">
    <property type="term" value="F:dioxygenase activity"/>
    <property type="evidence" value="ECO:0007669"/>
    <property type="project" value="UniProtKB-KW"/>
</dbReference>
<keyword evidence="3" id="KW-0560">Oxidoreductase</keyword>
<feature type="domain" description="Rieske" evidence="7">
    <location>
        <begin position="7"/>
        <end position="105"/>
    </location>
</feature>
<evidence type="ECO:0000256" key="5">
    <source>
        <dbReference type="ARBA" id="ARBA00023014"/>
    </source>
</evidence>
<keyword evidence="1" id="KW-0001">2Fe-2S</keyword>
<dbReference type="AlphaFoldDB" id="A0A7V8VCH5"/>
<evidence type="ECO:0000313" key="9">
    <source>
        <dbReference type="Proteomes" id="UP000542342"/>
    </source>
</evidence>
<evidence type="ECO:0000256" key="3">
    <source>
        <dbReference type="ARBA" id="ARBA00023002"/>
    </source>
</evidence>
<feature type="region of interest" description="Disordered" evidence="6">
    <location>
        <begin position="331"/>
        <end position="366"/>
    </location>
</feature>
<dbReference type="Proteomes" id="UP000542342">
    <property type="component" value="Unassembled WGS sequence"/>
</dbReference>
<organism evidence="8 9">
    <name type="scientific">Thermogemmata fonticola</name>
    <dbReference type="NCBI Taxonomy" id="2755323"/>
    <lineage>
        <taxon>Bacteria</taxon>
        <taxon>Pseudomonadati</taxon>
        <taxon>Planctomycetota</taxon>
        <taxon>Planctomycetia</taxon>
        <taxon>Gemmatales</taxon>
        <taxon>Gemmataceae</taxon>
        <taxon>Thermogemmata</taxon>
    </lineage>
</organism>
<evidence type="ECO:0000259" key="7">
    <source>
        <dbReference type="PROSITE" id="PS51296"/>
    </source>
</evidence>
<dbReference type="Gene3D" id="2.102.10.10">
    <property type="entry name" value="Rieske [2Fe-2S] iron-sulphur domain"/>
    <property type="match status" value="1"/>
</dbReference>
<keyword evidence="8" id="KW-0223">Dioxygenase</keyword>
<dbReference type="GO" id="GO:0046872">
    <property type="term" value="F:metal ion binding"/>
    <property type="evidence" value="ECO:0007669"/>
    <property type="project" value="UniProtKB-KW"/>
</dbReference>
<dbReference type="SUPFAM" id="SSF50022">
    <property type="entry name" value="ISP domain"/>
    <property type="match status" value="1"/>
</dbReference>
<name>A0A7V8VCH5_9BACT</name>
<evidence type="ECO:0000256" key="1">
    <source>
        <dbReference type="ARBA" id="ARBA00022714"/>
    </source>
</evidence>
<dbReference type="PANTHER" id="PTHR21266">
    <property type="entry name" value="IRON-SULFUR DOMAIN CONTAINING PROTEIN"/>
    <property type="match status" value="1"/>
</dbReference>
<dbReference type="InterPro" id="IPR050584">
    <property type="entry name" value="Cholesterol_7-desaturase"/>
</dbReference>
<dbReference type="PROSITE" id="PS51296">
    <property type="entry name" value="RIESKE"/>
    <property type="match status" value="1"/>
</dbReference>
<dbReference type="InterPro" id="IPR017941">
    <property type="entry name" value="Rieske_2Fe-2S"/>
</dbReference>
<keyword evidence="4" id="KW-0408">Iron</keyword>
<dbReference type="CDD" id="cd03469">
    <property type="entry name" value="Rieske_RO_Alpha_N"/>
    <property type="match status" value="1"/>
</dbReference>
<dbReference type="PANTHER" id="PTHR21266:SF59">
    <property type="entry name" value="BLR4922 PROTEIN"/>
    <property type="match status" value="1"/>
</dbReference>
<dbReference type="InterPro" id="IPR036922">
    <property type="entry name" value="Rieske_2Fe-2S_sf"/>
</dbReference>
<accession>A0A7V8VCH5</accession>
<keyword evidence="5" id="KW-0411">Iron-sulfur</keyword>